<dbReference type="InterPro" id="IPR032675">
    <property type="entry name" value="LRR_dom_sf"/>
</dbReference>
<gene>
    <name evidence="12" type="primary">AlNc14C9G1210</name>
    <name evidence="12" type="ORF">ALNC14_013880</name>
</gene>
<dbReference type="EMBL" id="FR824054">
    <property type="protein sequence ID" value="CCA15245.1"/>
    <property type="molecule type" value="Genomic_DNA"/>
</dbReference>
<evidence type="ECO:0000256" key="5">
    <source>
        <dbReference type="ARBA" id="ARBA00022737"/>
    </source>
</evidence>
<dbReference type="PANTHER" id="PTHR15454">
    <property type="entry name" value="NISCHARIN RELATED"/>
    <property type="match status" value="1"/>
</dbReference>
<evidence type="ECO:0000256" key="7">
    <source>
        <dbReference type="ARBA" id="ARBA00023175"/>
    </source>
</evidence>
<dbReference type="GO" id="GO:0030286">
    <property type="term" value="C:dynein complex"/>
    <property type="evidence" value="ECO:0007669"/>
    <property type="project" value="UniProtKB-KW"/>
</dbReference>
<dbReference type="Pfam" id="PF12799">
    <property type="entry name" value="LRR_4"/>
    <property type="match status" value="1"/>
</dbReference>
<keyword evidence="4" id="KW-0493">Microtubule</keyword>
<dbReference type="AlphaFoldDB" id="F0W2F9"/>
<evidence type="ECO:0000256" key="8">
    <source>
        <dbReference type="ARBA" id="ARBA00023212"/>
    </source>
</evidence>
<dbReference type="GO" id="GO:0005930">
    <property type="term" value="C:axoneme"/>
    <property type="evidence" value="ECO:0007669"/>
    <property type="project" value="UniProtKB-SubCell"/>
</dbReference>
<keyword evidence="8" id="KW-0206">Cytoskeleton</keyword>
<evidence type="ECO:0000256" key="9">
    <source>
        <dbReference type="ARBA" id="ARBA00023273"/>
    </source>
</evidence>
<keyword evidence="6" id="KW-0243">Dynein</keyword>
<dbReference type="InterPro" id="IPR025875">
    <property type="entry name" value="Leu-rich_rpt_4"/>
</dbReference>
<evidence type="ECO:0000256" key="3">
    <source>
        <dbReference type="ARBA" id="ARBA00022614"/>
    </source>
</evidence>
<keyword evidence="9" id="KW-0966">Cell projection</keyword>
<organism evidence="12">
    <name type="scientific">Albugo laibachii Nc14</name>
    <dbReference type="NCBI Taxonomy" id="890382"/>
    <lineage>
        <taxon>Eukaryota</taxon>
        <taxon>Sar</taxon>
        <taxon>Stramenopiles</taxon>
        <taxon>Oomycota</taxon>
        <taxon>Peronosporomycetes</taxon>
        <taxon>Albuginales</taxon>
        <taxon>Albuginaceae</taxon>
        <taxon>Albugo</taxon>
    </lineage>
</organism>
<proteinExistence type="inferred from homology"/>
<reference evidence="12" key="2">
    <citation type="submission" date="2011-02" db="EMBL/GenBank/DDBJ databases">
        <authorList>
            <person name="MacLean D."/>
        </authorList>
    </citation>
    <scope>NUCLEOTIDE SEQUENCE</scope>
</reference>
<evidence type="ECO:0000256" key="10">
    <source>
        <dbReference type="ARBA" id="ARBA00049659"/>
    </source>
</evidence>
<sequence length="783" mass="89596">MTQDANEIAMDNRFEAVVSASLINHSRRLFRNRFTKAISDSPSTLFADQLARKQKQEIWIETDVDDPLFLKELDEKLQQSVKTLSKKILVLSTEQINYLSHRLHAVLQPKRNLETQLIETWTIQSQSYLEGSDLNRRTQPLQRHHSGHITILKLSTILREVKCLQVHQQRSEMIEAADLEIFPSLETIEIRKMDGKVLSHLYYFAQTLRTLCVEQTQVKCLKEVLSNEDGTRDWKTLDALTIRSCDELSVVDGSVNSLKAIKKIDFGWNRITSITCSFDCSTLTYLCLCHNQLSSLPAMSMLTQLETLNLSMNHLRTLEGVQSLKSLNYLDVSWNRLGDMREVEILRPLCNLKSINLKENPLTRRPDYRREVLFYLGDRVELDSKHWSFAEMDSMAKCRKLEYFAWGDKVIGAESDSAAVKNSPESPGEFQIALEYPNLEDVSSTMHSVDIELAEICNPDLSYHTHTMFHPRFNQEQRPLCSVDEYFRQDTTTRRKLDQADDEEITLQNDSHIAKEPLIFSNNAANATSNTIVSRRMLSPHEAQMDERKASTSVQCSLRLQPGTIIEIFQIQRPTTLDPHRVCYDLAKLTCVGLSTQMNEKLIATRYSDSTVDVLNVMHGFDSVKDLELVLRHIVTSARFLKVQYSTNTMCIVCGAVSIMSEEHVMQSRYRVFCKNITPDSGNNMVDYHQCDDNLPLHVVYCLFCGSGDVRLVSLEHLQKHLKMNIIDTSQTSPDIGSDSTSALHVESNRYDSEAIVQQPMRKCVAKLSASFGFQEKLQVTQR</sequence>
<keyword evidence="3" id="KW-0433">Leucine-rich repeat</keyword>
<dbReference type="HOGENOM" id="CLU_018468_0_0_1"/>
<keyword evidence="7" id="KW-0505">Motor protein</keyword>
<reference evidence="12" key="1">
    <citation type="journal article" date="2011" name="PLoS Biol.">
        <title>Gene gain and loss during evolution of obligate parasitism in the white rust pathogen of Arabidopsis thaliana.</title>
        <authorList>
            <person name="Kemen E."/>
            <person name="Gardiner A."/>
            <person name="Schultz-Larsen T."/>
            <person name="Kemen A.C."/>
            <person name="Balmuth A.L."/>
            <person name="Robert-Seilaniantz A."/>
            <person name="Bailey K."/>
            <person name="Holub E."/>
            <person name="Studholme D.J."/>
            <person name="Maclean D."/>
            <person name="Jones J.D."/>
        </authorList>
    </citation>
    <scope>NUCLEOTIDE SEQUENCE</scope>
</reference>
<dbReference type="PROSITE" id="PS51450">
    <property type="entry name" value="LRR"/>
    <property type="match status" value="2"/>
</dbReference>
<dbReference type="SUPFAM" id="SSF52075">
    <property type="entry name" value="Outer arm dynein light chain 1"/>
    <property type="match status" value="1"/>
</dbReference>
<evidence type="ECO:0000256" key="2">
    <source>
        <dbReference type="ARBA" id="ARBA00022490"/>
    </source>
</evidence>
<dbReference type="PANTHER" id="PTHR15454:SF73">
    <property type="entry name" value="DYNEIN AXONEMAL LIGHT CHAIN 1"/>
    <property type="match status" value="1"/>
</dbReference>
<evidence type="ECO:0000256" key="4">
    <source>
        <dbReference type="ARBA" id="ARBA00022701"/>
    </source>
</evidence>
<protein>
    <recommendedName>
        <fullName evidence="11">Dynein axonemal light chain 1</fullName>
    </recommendedName>
</protein>
<dbReference type="GO" id="GO:0005874">
    <property type="term" value="C:microtubule"/>
    <property type="evidence" value="ECO:0007669"/>
    <property type="project" value="UniProtKB-KW"/>
</dbReference>
<comment type="similarity">
    <text evidence="10">Belongs to the dynein light chain LC1-type family.</text>
</comment>
<keyword evidence="2" id="KW-0963">Cytoplasm</keyword>
<accession>F0W2F9</accession>
<evidence type="ECO:0000256" key="11">
    <source>
        <dbReference type="ARBA" id="ARBA00049760"/>
    </source>
</evidence>
<dbReference type="InterPro" id="IPR001611">
    <property type="entry name" value="Leu-rich_rpt"/>
</dbReference>
<name>F0W2F9_9STRA</name>
<keyword evidence="5" id="KW-0677">Repeat</keyword>
<evidence type="ECO:0000313" key="12">
    <source>
        <dbReference type="EMBL" id="CCA15245.1"/>
    </source>
</evidence>
<comment type="subcellular location">
    <subcellularLocation>
        <location evidence="1">Cytoplasm</location>
        <location evidence="1">Cytoskeleton</location>
        <location evidence="1">Cilium axoneme</location>
    </subcellularLocation>
</comment>
<evidence type="ECO:0000256" key="6">
    <source>
        <dbReference type="ARBA" id="ARBA00023017"/>
    </source>
</evidence>
<evidence type="ECO:0000256" key="1">
    <source>
        <dbReference type="ARBA" id="ARBA00004430"/>
    </source>
</evidence>
<dbReference type="Gene3D" id="3.80.10.10">
    <property type="entry name" value="Ribonuclease Inhibitor"/>
    <property type="match status" value="1"/>
</dbReference>